<dbReference type="Proteomes" id="UP000887566">
    <property type="component" value="Unplaced"/>
</dbReference>
<protein>
    <submittedName>
        <fullName evidence="3">Uncharacterized protein</fullName>
    </submittedName>
</protein>
<feature type="region of interest" description="Disordered" evidence="1">
    <location>
        <begin position="1"/>
        <end position="70"/>
    </location>
</feature>
<evidence type="ECO:0000313" key="3">
    <source>
        <dbReference type="WBParaSite" id="PSAMB.scaffold335size56070.g4894.t1"/>
    </source>
</evidence>
<evidence type="ECO:0000256" key="1">
    <source>
        <dbReference type="SAM" id="MobiDB-lite"/>
    </source>
</evidence>
<feature type="region of interest" description="Disordered" evidence="1">
    <location>
        <begin position="180"/>
        <end position="216"/>
    </location>
</feature>
<proteinExistence type="predicted"/>
<accession>A0A914W785</accession>
<organism evidence="2 3">
    <name type="scientific">Plectus sambesii</name>
    <dbReference type="NCBI Taxonomy" id="2011161"/>
    <lineage>
        <taxon>Eukaryota</taxon>
        <taxon>Metazoa</taxon>
        <taxon>Ecdysozoa</taxon>
        <taxon>Nematoda</taxon>
        <taxon>Chromadorea</taxon>
        <taxon>Plectida</taxon>
        <taxon>Plectina</taxon>
        <taxon>Plectoidea</taxon>
        <taxon>Plectidae</taxon>
        <taxon>Plectus</taxon>
    </lineage>
</organism>
<evidence type="ECO:0000313" key="2">
    <source>
        <dbReference type="Proteomes" id="UP000887566"/>
    </source>
</evidence>
<keyword evidence="2" id="KW-1185">Reference proteome</keyword>
<dbReference type="WBParaSite" id="PSAMB.scaffold335size56070.g4894.t1">
    <property type="protein sequence ID" value="PSAMB.scaffold335size56070.g4894.t1"/>
    <property type="gene ID" value="PSAMB.scaffold335size56070.g4894"/>
</dbReference>
<dbReference type="AlphaFoldDB" id="A0A914W785"/>
<feature type="region of interest" description="Disordered" evidence="1">
    <location>
        <begin position="105"/>
        <end position="130"/>
    </location>
</feature>
<sequence length="216" mass="23175">MSLSTGRSHVEPADAPIKQRGTLAREGGPSRPVGHHNARRRPSDVHALPIASYRGQSGRGHWPSSPSDPLPRICQYRVGSTNRTQSGCARPASTAGVHPPFLIAQATDDDPSTSTLVSTSSTGADGDGEKALAHPFQTAVSGRSSHADSMVRPMIAAPARHVSRQYPGGRAIGRRCYAAKQRRRTKASYSPATSQRGHHPVALNLMKFDPREQRPI</sequence>
<feature type="compositionally biased region" description="Low complexity" evidence="1">
    <location>
        <begin position="112"/>
        <end position="122"/>
    </location>
</feature>
<name>A0A914W785_9BILA</name>
<reference evidence="3" key="1">
    <citation type="submission" date="2022-11" db="UniProtKB">
        <authorList>
            <consortium name="WormBaseParasite"/>
        </authorList>
    </citation>
    <scope>IDENTIFICATION</scope>
</reference>